<protein>
    <submittedName>
        <fullName evidence="7">Manganese ABC transporter substrate-binding lipoprotein</fullName>
    </submittedName>
</protein>
<comment type="similarity">
    <text evidence="5">Belongs to the bacterial solute-binding protein 9 family.</text>
</comment>
<proteinExistence type="inferred from homology"/>
<dbReference type="SUPFAM" id="SSF53807">
    <property type="entry name" value="Helical backbone' metal receptor"/>
    <property type="match status" value="1"/>
</dbReference>
<dbReference type="EMBL" id="CP005286">
    <property type="protein sequence ID" value="AJE32321.1"/>
    <property type="molecule type" value="Genomic_DNA"/>
</dbReference>
<dbReference type="Pfam" id="PF01297">
    <property type="entry name" value="ZnuA"/>
    <property type="match status" value="1"/>
</dbReference>
<dbReference type="GO" id="GO:0030001">
    <property type="term" value="P:metal ion transport"/>
    <property type="evidence" value="ECO:0007669"/>
    <property type="project" value="InterPro"/>
</dbReference>
<dbReference type="InterPro" id="IPR006127">
    <property type="entry name" value="ZnuA-like"/>
</dbReference>
<evidence type="ECO:0000256" key="6">
    <source>
        <dbReference type="SAM" id="SignalP"/>
    </source>
</evidence>
<evidence type="ECO:0000313" key="7">
    <source>
        <dbReference type="EMBL" id="AJE32321.1"/>
    </source>
</evidence>
<gene>
    <name evidence="7" type="ORF">B842_02340</name>
</gene>
<feature type="chain" id="PRO_5002101034" evidence="6">
    <location>
        <begin position="22"/>
        <end position="312"/>
    </location>
</feature>
<evidence type="ECO:0000256" key="5">
    <source>
        <dbReference type="RuleBase" id="RU003512"/>
    </source>
</evidence>
<dbReference type="GO" id="GO:0030313">
    <property type="term" value="C:cell envelope"/>
    <property type="evidence" value="ECO:0007669"/>
    <property type="project" value="UniProtKB-SubCell"/>
</dbReference>
<accession>A0A0B5D0Z1</accession>
<dbReference type="STRING" id="1223515.B842_02340"/>
<evidence type="ECO:0000313" key="8">
    <source>
        <dbReference type="Proteomes" id="UP000031524"/>
    </source>
</evidence>
<evidence type="ECO:0000256" key="4">
    <source>
        <dbReference type="ARBA" id="ARBA00022729"/>
    </source>
</evidence>
<keyword evidence="7" id="KW-0449">Lipoprotein</keyword>
<dbReference type="OrthoDB" id="9810636at2"/>
<dbReference type="Gene3D" id="3.40.50.1980">
    <property type="entry name" value="Nitrogenase molybdenum iron protein domain"/>
    <property type="match status" value="2"/>
</dbReference>
<feature type="signal peptide" evidence="6">
    <location>
        <begin position="1"/>
        <end position="21"/>
    </location>
</feature>
<dbReference type="KEGG" id="chm:B842_02340"/>
<reference evidence="7 8" key="1">
    <citation type="submission" date="2013-04" db="EMBL/GenBank/DDBJ databases">
        <title>Complete genome sequence of Corynebacterium humireducens DSM 45392(T), isolated from a wastewater-fed microbial fuel cell.</title>
        <authorList>
            <person name="Ruckert C."/>
            <person name="Albersmeier A."/>
            <person name="Kalinowski J."/>
        </authorList>
    </citation>
    <scope>NUCLEOTIDE SEQUENCE [LARGE SCALE GENOMIC DNA]</scope>
    <source>
        <strain evidence="8">MFC-5</strain>
    </source>
</reference>
<keyword evidence="8" id="KW-1185">Reference proteome</keyword>
<keyword evidence="3" id="KW-0479">Metal-binding</keyword>
<dbReference type="InterPro" id="IPR006128">
    <property type="entry name" value="Lipoprotein_PsaA-like"/>
</dbReference>
<dbReference type="PANTHER" id="PTHR42953">
    <property type="entry name" value="HIGH-AFFINITY ZINC UPTAKE SYSTEM PROTEIN ZNUA-RELATED"/>
    <property type="match status" value="1"/>
</dbReference>
<name>A0A0B5D0Z1_9CORY</name>
<evidence type="ECO:0000256" key="1">
    <source>
        <dbReference type="ARBA" id="ARBA00004196"/>
    </source>
</evidence>
<dbReference type="PRINTS" id="PR00691">
    <property type="entry name" value="ADHESINB"/>
</dbReference>
<dbReference type="RefSeq" id="WP_040084979.1">
    <property type="nucleotide sequence ID" value="NZ_BCSU01000004.1"/>
</dbReference>
<dbReference type="GO" id="GO:0046872">
    <property type="term" value="F:metal ion binding"/>
    <property type="evidence" value="ECO:0007669"/>
    <property type="project" value="UniProtKB-KW"/>
</dbReference>
<dbReference type="InterPro" id="IPR006129">
    <property type="entry name" value="AdhesinB"/>
</dbReference>
<dbReference type="AlphaFoldDB" id="A0A0B5D0Z1"/>
<dbReference type="PANTHER" id="PTHR42953:SF1">
    <property type="entry name" value="METAL-BINDING PROTEIN HI_0362-RELATED"/>
    <property type="match status" value="1"/>
</dbReference>
<keyword evidence="4 6" id="KW-0732">Signal</keyword>
<sequence>MRRILGAATALALLLPLSACAGDGGTGADRPLTVYATTGYIADAVRTIAPDAQVTTMVGPGGDPHTYQPSTRDVETLRTSDIVFSNGLYLEAQMITQLESLGDRHRALGDRLPQDLLLPWDETDPDGNELFDPHVWNSPDAWQLVVDDIAERLAEEDPDNAQTYRDNARTYNGQIAELAARSQRELADLEAPRILVTGHDAFGYFGQTFDLEVRATDFISTEAVLSPTELSELADYIADNRIPVIFRDNQASPQAITSLEEAVASRGWSVTISAEELFADSLGPEAPVDTYLGAFEHNVSTVARGLGARNAG</sequence>
<dbReference type="PRINTS" id="PR00690">
    <property type="entry name" value="ADHESNFAMILY"/>
</dbReference>
<evidence type="ECO:0000256" key="3">
    <source>
        <dbReference type="ARBA" id="ARBA00022723"/>
    </source>
</evidence>
<keyword evidence="2 5" id="KW-0813">Transport</keyword>
<organism evidence="7 8">
    <name type="scientific">Corynebacterium humireducens NBRC 106098 = DSM 45392</name>
    <dbReference type="NCBI Taxonomy" id="1223515"/>
    <lineage>
        <taxon>Bacteria</taxon>
        <taxon>Bacillati</taxon>
        <taxon>Actinomycetota</taxon>
        <taxon>Actinomycetes</taxon>
        <taxon>Mycobacteriales</taxon>
        <taxon>Corynebacteriaceae</taxon>
        <taxon>Corynebacterium</taxon>
    </lineage>
</organism>
<dbReference type="Proteomes" id="UP000031524">
    <property type="component" value="Chromosome"/>
</dbReference>
<dbReference type="GO" id="GO:0007155">
    <property type="term" value="P:cell adhesion"/>
    <property type="evidence" value="ECO:0007669"/>
    <property type="project" value="InterPro"/>
</dbReference>
<evidence type="ECO:0000256" key="2">
    <source>
        <dbReference type="ARBA" id="ARBA00022448"/>
    </source>
</evidence>
<comment type="subcellular location">
    <subcellularLocation>
        <location evidence="1">Cell envelope</location>
    </subcellularLocation>
</comment>
<dbReference type="HOGENOM" id="CLU_016838_1_1_11"/>
<dbReference type="InterPro" id="IPR050492">
    <property type="entry name" value="Bact_metal-bind_prot9"/>
</dbReference>